<keyword evidence="3" id="KW-1185">Reference proteome</keyword>
<sequence length="225" mass="25811">MGKGIIKNLTLIKEGICSIIYSKEDECPICKMYSEEGYLCKECISKIRFCKNRYMLNQYNIEFKYYSIAYYTGNIKELILRLKYKSDFHCGEILSSYMTSKIKEENIPCDILTYVPMKRKSLRERGYNQSKCLAKNIGKELNIPIITTLKKTENTKDQIGLNGIERWENIRGAFTAVNHDKFKNKKIILIDDVITTGATAFCCAEELLMAGAKEINILTAAKSNV</sequence>
<dbReference type="EMBL" id="PVXO01000003">
    <property type="protein sequence ID" value="PRR80778.1"/>
    <property type="molecule type" value="Genomic_DNA"/>
</dbReference>
<organism evidence="2 3">
    <name type="scientific">Clostridium liquoris</name>
    <dbReference type="NCBI Taxonomy" id="1289519"/>
    <lineage>
        <taxon>Bacteria</taxon>
        <taxon>Bacillati</taxon>
        <taxon>Bacillota</taxon>
        <taxon>Clostridia</taxon>
        <taxon>Eubacteriales</taxon>
        <taxon>Clostridiaceae</taxon>
        <taxon>Clostridium</taxon>
    </lineage>
</organism>
<dbReference type="PANTHER" id="PTHR47505:SF1">
    <property type="entry name" value="DNA UTILIZATION PROTEIN YHGH"/>
    <property type="match status" value="1"/>
</dbReference>
<dbReference type="CDD" id="cd06223">
    <property type="entry name" value="PRTases_typeI"/>
    <property type="match status" value="1"/>
</dbReference>
<gene>
    <name evidence="2" type="ORF">CLLI_00500</name>
</gene>
<comment type="similarity">
    <text evidence="1">Belongs to the ComF/GntX family.</text>
</comment>
<proteinExistence type="inferred from homology"/>
<comment type="caution">
    <text evidence="2">The sequence shown here is derived from an EMBL/GenBank/DDBJ whole genome shotgun (WGS) entry which is preliminary data.</text>
</comment>
<protein>
    <submittedName>
        <fullName evidence="2">DNA utilization protein GntX</fullName>
    </submittedName>
</protein>
<evidence type="ECO:0000256" key="1">
    <source>
        <dbReference type="ARBA" id="ARBA00008007"/>
    </source>
</evidence>
<evidence type="ECO:0000313" key="3">
    <source>
        <dbReference type="Proteomes" id="UP000239706"/>
    </source>
</evidence>
<name>A0A2T0BA60_9CLOT</name>
<dbReference type="RefSeq" id="WP_170063611.1">
    <property type="nucleotide sequence ID" value="NZ_PVXO01000003.1"/>
</dbReference>
<accession>A0A2T0BA60</accession>
<evidence type="ECO:0000313" key="2">
    <source>
        <dbReference type="EMBL" id="PRR80778.1"/>
    </source>
</evidence>
<dbReference type="InterPro" id="IPR051910">
    <property type="entry name" value="ComF/GntX_DNA_util-trans"/>
</dbReference>
<dbReference type="InterPro" id="IPR000836">
    <property type="entry name" value="PRTase_dom"/>
</dbReference>
<dbReference type="Proteomes" id="UP000239706">
    <property type="component" value="Unassembled WGS sequence"/>
</dbReference>
<reference evidence="2 3" key="1">
    <citation type="submission" date="2018-03" db="EMBL/GenBank/DDBJ databases">
        <title>Genome sequence of Clostridium liquoris DSM 100320.</title>
        <authorList>
            <person name="Poehlein A."/>
            <person name="Daniel R."/>
        </authorList>
    </citation>
    <scope>NUCLEOTIDE SEQUENCE [LARGE SCALE GENOMIC DNA]</scope>
    <source>
        <strain evidence="2 3">DSM 100320</strain>
    </source>
</reference>
<dbReference type="InterPro" id="IPR029057">
    <property type="entry name" value="PRTase-like"/>
</dbReference>
<dbReference type="AlphaFoldDB" id="A0A2T0BA60"/>
<dbReference type="SUPFAM" id="SSF53271">
    <property type="entry name" value="PRTase-like"/>
    <property type="match status" value="1"/>
</dbReference>
<dbReference type="PANTHER" id="PTHR47505">
    <property type="entry name" value="DNA UTILIZATION PROTEIN YHGH"/>
    <property type="match status" value="1"/>
</dbReference>
<dbReference type="Gene3D" id="3.40.50.2020">
    <property type="match status" value="1"/>
</dbReference>